<comment type="cofactor">
    <cofactor evidence="1">
        <name>Mg(2+)</name>
        <dbReference type="ChEBI" id="CHEBI:18420"/>
    </cofactor>
</comment>
<dbReference type="EMBL" id="MHQL01000042">
    <property type="protein sequence ID" value="OHA02195.1"/>
    <property type="molecule type" value="Genomic_DNA"/>
</dbReference>
<organism evidence="4 5">
    <name type="scientific">Candidatus Sungbacteria bacterium RIFCSPHIGHO2_02_FULL_51_29</name>
    <dbReference type="NCBI Taxonomy" id="1802273"/>
    <lineage>
        <taxon>Bacteria</taxon>
        <taxon>Candidatus Sungiibacteriota</taxon>
    </lineage>
</organism>
<dbReference type="Pfam" id="PF00293">
    <property type="entry name" value="NUDIX"/>
    <property type="match status" value="1"/>
</dbReference>
<accession>A0A1G2KRY2</accession>
<dbReference type="InterPro" id="IPR000086">
    <property type="entry name" value="NUDIX_hydrolase_dom"/>
</dbReference>
<evidence type="ECO:0000259" key="3">
    <source>
        <dbReference type="PROSITE" id="PS51462"/>
    </source>
</evidence>
<evidence type="ECO:0000313" key="5">
    <source>
        <dbReference type="Proteomes" id="UP000177811"/>
    </source>
</evidence>
<evidence type="ECO:0000313" key="4">
    <source>
        <dbReference type="EMBL" id="OHA02195.1"/>
    </source>
</evidence>
<dbReference type="SUPFAM" id="SSF55811">
    <property type="entry name" value="Nudix"/>
    <property type="match status" value="1"/>
</dbReference>
<dbReference type="InterPro" id="IPR015797">
    <property type="entry name" value="NUDIX_hydrolase-like_dom_sf"/>
</dbReference>
<dbReference type="PANTHER" id="PTHR43046:SF14">
    <property type="entry name" value="MUTT_NUDIX FAMILY PROTEIN"/>
    <property type="match status" value="1"/>
</dbReference>
<dbReference type="GO" id="GO:0016787">
    <property type="term" value="F:hydrolase activity"/>
    <property type="evidence" value="ECO:0007669"/>
    <property type="project" value="UniProtKB-KW"/>
</dbReference>
<protein>
    <recommendedName>
        <fullName evidence="3">Nudix hydrolase domain-containing protein</fullName>
    </recommendedName>
</protein>
<reference evidence="4 5" key="1">
    <citation type="journal article" date="2016" name="Nat. Commun.">
        <title>Thousands of microbial genomes shed light on interconnected biogeochemical processes in an aquifer system.</title>
        <authorList>
            <person name="Anantharaman K."/>
            <person name="Brown C.T."/>
            <person name="Hug L.A."/>
            <person name="Sharon I."/>
            <person name="Castelle C.J."/>
            <person name="Probst A.J."/>
            <person name="Thomas B.C."/>
            <person name="Singh A."/>
            <person name="Wilkins M.J."/>
            <person name="Karaoz U."/>
            <person name="Brodie E.L."/>
            <person name="Williams K.H."/>
            <person name="Hubbard S.S."/>
            <person name="Banfield J.F."/>
        </authorList>
    </citation>
    <scope>NUCLEOTIDE SEQUENCE [LARGE SCALE GENOMIC DNA]</scope>
</reference>
<proteinExistence type="predicted"/>
<keyword evidence="2" id="KW-0378">Hydrolase</keyword>
<evidence type="ECO:0000256" key="2">
    <source>
        <dbReference type="ARBA" id="ARBA00022801"/>
    </source>
</evidence>
<dbReference type="Gene3D" id="3.90.79.10">
    <property type="entry name" value="Nucleoside Triphosphate Pyrophosphohydrolase"/>
    <property type="match status" value="1"/>
</dbReference>
<sequence length="156" mass="17777">MSHIHDAVDFTVEVFIVYQNIVFLRKHDKYKKWLGVGGHIEPKEDPAEAALREVKEEVGLSVVLWSVPRVPDATGMYVELPPPVFLNRHRINDRHEHVTMVYFATAPTCEIHPGEDEVSEEMRWFTVEELHDPRFGIGETIAKYAGEALLKLGSTA</sequence>
<evidence type="ECO:0000256" key="1">
    <source>
        <dbReference type="ARBA" id="ARBA00001946"/>
    </source>
</evidence>
<dbReference type="PANTHER" id="PTHR43046">
    <property type="entry name" value="GDP-MANNOSE MANNOSYL HYDROLASE"/>
    <property type="match status" value="1"/>
</dbReference>
<feature type="domain" description="Nudix hydrolase" evidence="3">
    <location>
        <begin position="3"/>
        <end position="149"/>
    </location>
</feature>
<comment type="caution">
    <text evidence="4">The sequence shown here is derived from an EMBL/GenBank/DDBJ whole genome shotgun (WGS) entry which is preliminary data.</text>
</comment>
<dbReference type="InterPro" id="IPR020084">
    <property type="entry name" value="NUDIX_hydrolase_CS"/>
</dbReference>
<name>A0A1G2KRY2_9BACT</name>
<dbReference type="Proteomes" id="UP000177811">
    <property type="component" value="Unassembled WGS sequence"/>
</dbReference>
<dbReference type="PROSITE" id="PS00893">
    <property type="entry name" value="NUDIX_BOX"/>
    <property type="match status" value="1"/>
</dbReference>
<dbReference type="PROSITE" id="PS51462">
    <property type="entry name" value="NUDIX"/>
    <property type="match status" value="1"/>
</dbReference>
<dbReference type="AlphaFoldDB" id="A0A1G2KRY2"/>
<gene>
    <name evidence="4" type="ORF">A3C16_00720</name>
</gene>